<dbReference type="InterPro" id="IPR000600">
    <property type="entry name" value="ROK"/>
</dbReference>
<dbReference type="PANTHER" id="PTHR18964">
    <property type="entry name" value="ROK (REPRESSOR, ORF, KINASE) FAMILY"/>
    <property type="match status" value="1"/>
</dbReference>
<dbReference type="CDD" id="cd24058">
    <property type="entry name" value="ASKHA_NBD_ROK_PPGK"/>
    <property type="match status" value="1"/>
</dbReference>
<accession>A0A7W7M392</accession>
<reference evidence="2 3" key="1">
    <citation type="submission" date="2020-08" db="EMBL/GenBank/DDBJ databases">
        <title>Sequencing the genomes of 1000 actinobacteria strains.</title>
        <authorList>
            <person name="Klenk H.-P."/>
        </authorList>
    </citation>
    <scope>NUCLEOTIDE SEQUENCE [LARGE SCALE GENOMIC DNA]</scope>
    <source>
        <strain evidence="2 3">DSM 23974</strain>
    </source>
</reference>
<proteinExistence type="inferred from homology"/>
<keyword evidence="2" id="KW-0418">Kinase</keyword>
<evidence type="ECO:0000313" key="3">
    <source>
        <dbReference type="Proteomes" id="UP000540191"/>
    </source>
</evidence>
<dbReference type="Proteomes" id="UP000540191">
    <property type="component" value="Unassembled WGS sequence"/>
</dbReference>
<keyword evidence="2" id="KW-0808">Transferase</keyword>
<dbReference type="AlphaFoldDB" id="A0A7W7M392"/>
<gene>
    <name evidence="2" type="ORF">HDA30_000930</name>
</gene>
<dbReference type="InterPro" id="IPR043129">
    <property type="entry name" value="ATPase_NBD"/>
</dbReference>
<dbReference type="NCBIfam" id="NF045942">
    <property type="entry name" value="PolPhglucPhase"/>
    <property type="match status" value="1"/>
</dbReference>
<name>A0A7W7M392_9MICC</name>
<comment type="similarity">
    <text evidence="1">Belongs to the ROK (NagC/XylR) family.</text>
</comment>
<dbReference type="SUPFAM" id="SSF53067">
    <property type="entry name" value="Actin-like ATPase domain"/>
    <property type="match status" value="1"/>
</dbReference>
<protein>
    <submittedName>
        <fullName evidence="2">Polyphosphate glucokinase</fullName>
        <ecNumber evidence="2">2.7.1.63</ecNumber>
    </submittedName>
</protein>
<evidence type="ECO:0000256" key="1">
    <source>
        <dbReference type="ARBA" id="ARBA00006479"/>
    </source>
</evidence>
<evidence type="ECO:0000313" key="2">
    <source>
        <dbReference type="EMBL" id="MBB4735422.1"/>
    </source>
</evidence>
<dbReference type="Gene3D" id="3.30.420.40">
    <property type="match status" value="2"/>
</dbReference>
<dbReference type="PANTHER" id="PTHR18964:SF146">
    <property type="entry name" value="POLYPHOSPHATE GLUCOKINASE"/>
    <property type="match status" value="1"/>
</dbReference>
<sequence length="272" mass="28107">MSNDRQTTRGKYPTVMGVDIGGTGTKGGLARLGSGAKAGTLRGDRFRLPTPQPAMPATVAQTVAQVAAELGSREKAPPAGSAVGVCFPSIIRGGVCCSASNIDSSWIGTDVADLLATHLDRPVTVLNDADAAGLAEARYGAGRGRSGTVMVVTLGTGIGGALIHDGRLVPNFEAGALELDGVMAESRASAKAREREGLSWSEYAARLQRYFTHLERVFSPDLFIVGGGISKRPDDYLPLLDLSTQIIPAQLQNNAGIVGAALAAHDDPADAN</sequence>
<dbReference type="Pfam" id="PF00480">
    <property type="entry name" value="ROK"/>
    <property type="match status" value="1"/>
</dbReference>
<organism evidence="2 3">
    <name type="scientific">Micrococcus cohnii</name>
    <dbReference type="NCBI Taxonomy" id="993416"/>
    <lineage>
        <taxon>Bacteria</taxon>
        <taxon>Bacillati</taxon>
        <taxon>Actinomycetota</taxon>
        <taxon>Actinomycetes</taxon>
        <taxon>Micrococcales</taxon>
        <taxon>Micrococcaceae</taxon>
        <taxon>Micrococcus</taxon>
    </lineage>
</organism>
<dbReference type="EMBL" id="JACHNA010000001">
    <property type="protein sequence ID" value="MBB4735422.1"/>
    <property type="molecule type" value="Genomic_DNA"/>
</dbReference>
<dbReference type="GO" id="GO:0047330">
    <property type="term" value="F:polyphosphate-glucose phosphotransferase activity"/>
    <property type="evidence" value="ECO:0007669"/>
    <property type="project" value="UniProtKB-EC"/>
</dbReference>
<comment type="caution">
    <text evidence="2">The sequence shown here is derived from an EMBL/GenBank/DDBJ whole genome shotgun (WGS) entry which is preliminary data.</text>
</comment>
<keyword evidence="3" id="KW-1185">Reference proteome</keyword>
<dbReference type="EC" id="2.7.1.63" evidence="2"/>